<sequence length="51" mass="5575">ENVVHVDASETNTCVNSPSENVNTAPEAVVVIYSVWADLCVWVMHNLCSDL</sequence>
<organism evidence="1 2">
    <name type="scientific">Trifolium medium</name>
    <dbReference type="NCBI Taxonomy" id="97028"/>
    <lineage>
        <taxon>Eukaryota</taxon>
        <taxon>Viridiplantae</taxon>
        <taxon>Streptophyta</taxon>
        <taxon>Embryophyta</taxon>
        <taxon>Tracheophyta</taxon>
        <taxon>Spermatophyta</taxon>
        <taxon>Magnoliopsida</taxon>
        <taxon>eudicotyledons</taxon>
        <taxon>Gunneridae</taxon>
        <taxon>Pentapetalae</taxon>
        <taxon>rosids</taxon>
        <taxon>fabids</taxon>
        <taxon>Fabales</taxon>
        <taxon>Fabaceae</taxon>
        <taxon>Papilionoideae</taxon>
        <taxon>50 kb inversion clade</taxon>
        <taxon>NPAAA clade</taxon>
        <taxon>Hologalegina</taxon>
        <taxon>IRL clade</taxon>
        <taxon>Trifolieae</taxon>
        <taxon>Trifolium</taxon>
    </lineage>
</organism>
<accession>A0A392W8W8</accession>
<dbReference type="EMBL" id="LXQA011377127">
    <property type="protein sequence ID" value="MCI95140.1"/>
    <property type="molecule type" value="Genomic_DNA"/>
</dbReference>
<feature type="non-terminal residue" evidence="1">
    <location>
        <position position="1"/>
    </location>
</feature>
<dbReference type="AlphaFoldDB" id="A0A392W8W8"/>
<reference evidence="1 2" key="1">
    <citation type="journal article" date="2018" name="Front. Plant Sci.">
        <title>Red Clover (Trifolium pratense) and Zigzag Clover (T. medium) - A Picture of Genomic Similarities and Differences.</title>
        <authorList>
            <person name="Dluhosova J."/>
            <person name="Istvanek J."/>
            <person name="Nedelnik J."/>
            <person name="Repkova J."/>
        </authorList>
    </citation>
    <scope>NUCLEOTIDE SEQUENCE [LARGE SCALE GENOMIC DNA]</scope>
    <source>
        <strain evidence="2">cv. 10/8</strain>
        <tissue evidence="1">Leaf</tissue>
    </source>
</reference>
<evidence type="ECO:0000313" key="1">
    <source>
        <dbReference type="EMBL" id="MCI95140.1"/>
    </source>
</evidence>
<dbReference type="Proteomes" id="UP000265520">
    <property type="component" value="Unassembled WGS sequence"/>
</dbReference>
<keyword evidence="2" id="KW-1185">Reference proteome</keyword>
<proteinExistence type="predicted"/>
<name>A0A392W8W8_9FABA</name>
<protein>
    <submittedName>
        <fullName evidence="1">Uncharacterized protein</fullName>
    </submittedName>
</protein>
<evidence type="ECO:0000313" key="2">
    <source>
        <dbReference type="Proteomes" id="UP000265520"/>
    </source>
</evidence>
<comment type="caution">
    <text evidence="1">The sequence shown here is derived from an EMBL/GenBank/DDBJ whole genome shotgun (WGS) entry which is preliminary data.</text>
</comment>